<dbReference type="WBParaSite" id="ASIM_0000672301-mRNA-1">
    <property type="protein sequence ID" value="ASIM_0000672301-mRNA-1"/>
    <property type="gene ID" value="ASIM_0000672301"/>
</dbReference>
<accession>A0A0M3JGG8</accession>
<evidence type="ECO:0000313" key="1">
    <source>
        <dbReference type="EMBL" id="VDK27162.1"/>
    </source>
</evidence>
<sequence>MPEARVYLDGDILQKRGFQSADQADIVFNGNYTAPVATGRGSISMVIKCTKSKVWAVGDRLLGTINSASCIMKRKKFYNLRL</sequence>
<name>A0A0M3JGG8_ANISI</name>
<gene>
    <name evidence="1" type="ORF">ASIM_LOCUS6502</name>
</gene>
<reference evidence="3" key="1">
    <citation type="submission" date="2017-02" db="UniProtKB">
        <authorList>
            <consortium name="WormBaseParasite"/>
        </authorList>
    </citation>
    <scope>IDENTIFICATION</scope>
</reference>
<dbReference type="AlphaFoldDB" id="A0A0M3JGG8"/>
<reference evidence="1 2" key="2">
    <citation type="submission" date="2018-11" db="EMBL/GenBank/DDBJ databases">
        <authorList>
            <consortium name="Pathogen Informatics"/>
        </authorList>
    </citation>
    <scope>NUCLEOTIDE SEQUENCE [LARGE SCALE GENOMIC DNA]</scope>
</reference>
<dbReference type="EMBL" id="UYRR01014221">
    <property type="protein sequence ID" value="VDK27162.1"/>
    <property type="molecule type" value="Genomic_DNA"/>
</dbReference>
<organism evidence="3">
    <name type="scientific">Anisakis simplex</name>
    <name type="common">Herring worm</name>
    <dbReference type="NCBI Taxonomy" id="6269"/>
    <lineage>
        <taxon>Eukaryota</taxon>
        <taxon>Metazoa</taxon>
        <taxon>Ecdysozoa</taxon>
        <taxon>Nematoda</taxon>
        <taxon>Chromadorea</taxon>
        <taxon>Rhabditida</taxon>
        <taxon>Spirurina</taxon>
        <taxon>Ascaridomorpha</taxon>
        <taxon>Ascaridoidea</taxon>
        <taxon>Anisakidae</taxon>
        <taxon>Anisakis</taxon>
        <taxon>Anisakis simplex complex</taxon>
    </lineage>
</organism>
<protein>
    <submittedName>
        <fullName evidence="3">TonB-dependent receptor</fullName>
    </submittedName>
</protein>
<evidence type="ECO:0000313" key="3">
    <source>
        <dbReference type="WBParaSite" id="ASIM_0000672301-mRNA-1"/>
    </source>
</evidence>
<keyword evidence="2" id="KW-1185">Reference proteome</keyword>
<dbReference type="Proteomes" id="UP000267096">
    <property type="component" value="Unassembled WGS sequence"/>
</dbReference>
<proteinExistence type="predicted"/>
<dbReference type="OrthoDB" id="5873713at2759"/>
<evidence type="ECO:0000313" key="2">
    <source>
        <dbReference type="Proteomes" id="UP000267096"/>
    </source>
</evidence>